<evidence type="ECO:0000313" key="4">
    <source>
        <dbReference type="Proteomes" id="UP000001072"/>
    </source>
</evidence>
<feature type="signal peptide" evidence="2">
    <location>
        <begin position="1"/>
        <end position="20"/>
    </location>
</feature>
<dbReference type="OrthoDB" id="10390708at2759"/>
<dbReference type="GeneID" id="18929506"/>
<feature type="compositionally biased region" description="Basic and acidic residues" evidence="1">
    <location>
        <begin position="193"/>
        <end position="214"/>
    </location>
</feature>
<name>F4RAI8_MELLP</name>
<gene>
    <name evidence="3" type="ORF">MELLADRAFT_60216</name>
</gene>
<organism evidence="4">
    <name type="scientific">Melampsora larici-populina (strain 98AG31 / pathotype 3-4-7)</name>
    <name type="common">Poplar leaf rust fungus</name>
    <dbReference type="NCBI Taxonomy" id="747676"/>
    <lineage>
        <taxon>Eukaryota</taxon>
        <taxon>Fungi</taxon>
        <taxon>Dikarya</taxon>
        <taxon>Basidiomycota</taxon>
        <taxon>Pucciniomycotina</taxon>
        <taxon>Pucciniomycetes</taxon>
        <taxon>Pucciniales</taxon>
        <taxon>Melampsoraceae</taxon>
        <taxon>Melampsora</taxon>
    </lineage>
</organism>
<sequence>MLFSTSLILPLALLCQTASSLSVPSVSGGLSLARRNQQDAKAISQPCIDKIQKKQAEVKEHCKDAQAQVLVETDLQVVVQTFEEFIVEMNKCNCTGKDEIDLEWYKELVINVFASVQVVIEIVVGTQDQSLIEVAQDVFAQFKVHVANFIDLVITIDVQVAVAIRDNVDAAAYAAVGVDIVELIDGKVAGETSGKEPEKQAPVKKGDGDHTGHP</sequence>
<dbReference type="EMBL" id="GL883094">
    <property type="protein sequence ID" value="EGG10486.1"/>
    <property type="molecule type" value="Genomic_DNA"/>
</dbReference>
<keyword evidence="2" id="KW-0732">Signal</keyword>
<feature type="region of interest" description="Disordered" evidence="1">
    <location>
        <begin position="191"/>
        <end position="214"/>
    </location>
</feature>
<dbReference type="KEGG" id="mlr:MELLADRAFT_60216"/>
<dbReference type="AlphaFoldDB" id="F4RAI8"/>
<reference evidence="4" key="1">
    <citation type="journal article" date="2011" name="Proc. Natl. Acad. Sci. U.S.A.">
        <title>Obligate biotrophy features unraveled by the genomic analysis of rust fungi.</title>
        <authorList>
            <person name="Duplessis S."/>
            <person name="Cuomo C.A."/>
            <person name="Lin Y.-C."/>
            <person name="Aerts A."/>
            <person name="Tisserant E."/>
            <person name="Veneault-Fourrey C."/>
            <person name="Joly D.L."/>
            <person name="Hacquard S."/>
            <person name="Amselem J."/>
            <person name="Cantarel B.L."/>
            <person name="Chiu R."/>
            <person name="Coutinho P.M."/>
            <person name="Feau N."/>
            <person name="Field M."/>
            <person name="Frey P."/>
            <person name="Gelhaye E."/>
            <person name="Goldberg J."/>
            <person name="Grabherr M.G."/>
            <person name="Kodira C.D."/>
            <person name="Kohler A."/>
            <person name="Kuees U."/>
            <person name="Lindquist E.A."/>
            <person name="Lucas S.M."/>
            <person name="Mago R."/>
            <person name="Mauceli E."/>
            <person name="Morin E."/>
            <person name="Murat C."/>
            <person name="Pangilinan J.L."/>
            <person name="Park R."/>
            <person name="Pearson M."/>
            <person name="Quesneville H."/>
            <person name="Rouhier N."/>
            <person name="Sakthikumar S."/>
            <person name="Salamov A.A."/>
            <person name="Schmutz J."/>
            <person name="Selles B."/>
            <person name="Shapiro H."/>
            <person name="Tanguay P."/>
            <person name="Tuskan G.A."/>
            <person name="Henrissat B."/>
            <person name="Van de Peer Y."/>
            <person name="Rouze P."/>
            <person name="Ellis J.G."/>
            <person name="Dodds P.N."/>
            <person name="Schein J.E."/>
            <person name="Zhong S."/>
            <person name="Hamelin R.C."/>
            <person name="Grigoriev I.V."/>
            <person name="Szabo L.J."/>
            <person name="Martin F."/>
        </authorList>
    </citation>
    <scope>NUCLEOTIDE SEQUENCE [LARGE SCALE GENOMIC DNA]</scope>
    <source>
        <strain evidence="4">98AG31 / pathotype 3-4-7</strain>
    </source>
</reference>
<accession>F4RAI8</accession>
<evidence type="ECO:0000313" key="3">
    <source>
        <dbReference type="EMBL" id="EGG10486.1"/>
    </source>
</evidence>
<evidence type="ECO:0000256" key="1">
    <source>
        <dbReference type="SAM" id="MobiDB-lite"/>
    </source>
</evidence>
<feature type="chain" id="PRO_5003314951" evidence="2">
    <location>
        <begin position="21"/>
        <end position="214"/>
    </location>
</feature>
<dbReference type="RefSeq" id="XP_007405956.1">
    <property type="nucleotide sequence ID" value="XM_007405894.1"/>
</dbReference>
<protein>
    <submittedName>
        <fullName evidence="3">Secreted protein</fullName>
    </submittedName>
</protein>
<dbReference type="InParanoid" id="F4RAI8"/>
<dbReference type="VEuPathDB" id="FungiDB:MELLADRAFT_60216"/>
<proteinExistence type="predicted"/>
<keyword evidence="4" id="KW-1185">Reference proteome</keyword>
<evidence type="ECO:0000256" key="2">
    <source>
        <dbReference type="SAM" id="SignalP"/>
    </source>
</evidence>
<dbReference type="Proteomes" id="UP000001072">
    <property type="component" value="Unassembled WGS sequence"/>
</dbReference>
<dbReference type="HOGENOM" id="CLU_1185232_0_0_1"/>